<dbReference type="SUPFAM" id="SSF46689">
    <property type="entry name" value="Homeodomain-like"/>
    <property type="match status" value="1"/>
</dbReference>
<dbReference type="InterPro" id="IPR007889">
    <property type="entry name" value="HTH_Psq"/>
</dbReference>
<protein>
    <submittedName>
        <fullName evidence="4">CENPB DNA-binding domain-containing protein 1</fullName>
    </submittedName>
</protein>
<keyword evidence="4" id="KW-0238">DNA-binding</keyword>
<sequence length="111" mass="12605">MNAGSGTHVAQHAGNMLTKMGKKSEKTWKVLSLQEKAARIKRLEEGAKPSMLADEMKLSQSTVSTIWGKRDQIKEASLVVIQTGQLQLQRIRDPRLDRMELMLTTWIEDRN</sequence>
<gene>
    <name evidence="4" type="primary">CENPBD1_45</name>
    <name evidence="4" type="ORF">E2C01_051566</name>
</gene>
<keyword evidence="5" id="KW-1185">Reference proteome</keyword>
<proteinExistence type="predicted"/>
<dbReference type="Pfam" id="PF04218">
    <property type="entry name" value="CENP-B_N"/>
    <property type="match status" value="1"/>
</dbReference>
<evidence type="ECO:0000313" key="4">
    <source>
        <dbReference type="EMBL" id="MPC57583.1"/>
    </source>
</evidence>
<reference evidence="4 5" key="1">
    <citation type="submission" date="2019-05" db="EMBL/GenBank/DDBJ databases">
        <title>Another draft genome of Portunus trituberculatus and its Hox gene families provides insights of decapod evolution.</title>
        <authorList>
            <person name="Jeong J.-H."/>
            <person name="Song I."/>
            <person name="Kim S."/>
            <person name="Choi T."/>
            <person name="Kim D."/>
            <person name="Ryu S."/>
            <person name="Kim W."/>
        </authorList>
    </citation>
    <scope>NUCLEOTIDE SEQUENCE [LARGE SCALE GENOMIC DNA]</scope>
    <source>
        <tissue evidence="4">Muscle</tissue>
    </source>
</reference>
<dbReference type="Gene3D" id="1.10.10.60">
    <property type="entry name" value="Homeodomain-like"/>
    <property type="match status" value="1"/>
</dbReference>
<dbReference type="GO" id="GO:0003677">
    <property type="term" value="F:DNA binding"/>
    <property type="evidence" value="ECO:0007669"/>
    <property type="project" value="UniProtKB-KW"/>
</dbReference>
<dbReference type="AlphaFoldDB" id="A0A5B7GJH8"/>
<accession>A0A5B7GJH8</accession>
<organism evidence="4 5">
    <name type="scientific">Portunus trituberculatus</name>
    <name type="common">Swimming crab</name>
    <name type="synonym">Neptunus trituberculatus</name>
    <dbReference type="NCBI Taxonomy" id="210409"/>
    <lineage>
        <taxon>Eukaryota</taxon>
        <taxon>Metazoa</taxon>
        <taxon>Ecdysozoa</taxon>
        <taxon>Arthropoda</taxon>
        <taxon>Crustacea</taxon>
        <taxon>Multicrustacea</taxon>
        <taxon>Malacostraca</taxon>
        <taxon>Eumalacostraca</taxon>
        <taxon>Eucarida</taxon>
        <taxon>Decapoda</taxon>
        <taxon>Pleocyemata</taxon>
        <taxon>Brachyura</taxon>
        <taxon>Eubrachyura</taxon>
        <taxon>Portunoidea</taxon>
        <taxon>Portunidae</taxon>
        <taxon>Portuninae</taxon>
        <taxon>Portunus</taxon>
    </lineage>
</organism>
<evidence type="ECO:0000259" key="3">
    <source>
        <dbReference type="Pfam" id="PF04218"/>
    </source>
</evidence>
<evidence type="ECO:0000256" key="1">
    <source>
        <dbReference type="ARBA" id="ARBA00004123"/>
    </source>
</evidence>
<dbReference type="EMBL" id="VSRR010014909">
    <property type="protein sequence ID" value="MPC57583.1"/>
    <property type="molecule type" value="Genomic_DNA"/>
</dbReference>
<dbReference type="InterPro" id="IPR009057">
    <property type="entry name" value="Homeodomain-like_sf"/>
</dbReference>
<dbReference type="Proteomes" id="UP000324222">
    <property type="component" value="Unassembled WGS sequence"/>
</dbReference>
<dbReference type="GO" id="GO:0005634">
    <property type="term" value="C:nucleus"/>
    <property type="evidence" value="ECO:0007669"/>
    <property type="project" value="UniProtKB-SubCell"/>
</dbReference>
<comment type="caution">
    <text evidence="4">The sequence shown here is derived from an EMBL/GenBank/DDBJ whole genome shotgun (WGS) entry which is preliminary data.</text>
</comment>
<evidence type="ECO:0000313" key="5">
    <source>
        <dbReference type="Proteomes" id="UP000324222"/>
    </source>
</evidence>
<feature type="region of interest" description="Disordered" evidence="2">
    <location>
        <begin position="1"/>
        <end position="21"/>
    </location>
</feature>
<evidence type="ECO:0000256" key="2">
    <source>
        <dbReference type="SAM" id="MobiDB-lite"/>
    </source>
</evidence>
<comment type="subcellular location">
    <subcellularLocation>
        <location evidence="1">Nucleus</location>
    </subcellularLocation>
</comment>
<feature type="domain" description="HTH psq-type" evidence="3">
    <location>
        <begin position="29"/>
        <end position="74"/>
    </location>
</feature>
<name>A0A5B7GJH8_PORTR</name>